<proteinExistence type="predicted"/>
<accession>A0ABQ5IQP8</accession>
<feature type="chain" id="PRO_5045315996" evidence="1">
    <location>
        <begin position="23"/>
        <end position="159"/>
    </location>
</feature>
<dbReference type="InterPro" id="IPR012340">
    <property type="entry name" value="NA-bd_OB-fold"/>
</dbReference>
<feature type="signal peptide" evidence="1">
    <location>
        <begin position="1"/>
        <end position="22"/>
    </location>
</feature>
<dbReference type="EMBL" id="BQNB010021076">
    <property type="protein sequence ID" value="GJU02591.1"/>
    <property type="molecule type" value="Genomic_DNA"/>
</dbReference>
<organism evidence="2 3">
    <name type="scientific">Tanacetum coccineum</name>
    <dbReference type="NCBI Taxonomy" id="301880"/>
    <lineage>
        <taxon>Eukaryota</taxon>
        <taxon>Viridiplantae</taxon>
        <taxon>Streptophyta</taxon>
        <taxon>Embryophyta</taxon>
        <taxon>Tracheophyta</taxon>
        <taxon>Spermatophyta</taxon>
        <taxon>Magnoliopsida</taxon>
        <taxon>eudicotyledons</taxon>
        <taxon>Gunneridae</taxon>
        <taxon>Pentapetalae</taxon>
        <taxon>asterids</taxon>
        <taxon>campanulids</taxon>
        <taxon>Asterales</taxon>
        <taxon>Asteraceae</taxon>
        <taxon>Asteroideae</taxon>
        <taxon>Anthemideae</taxon>
        <taxon>Anthemidinae</taxon>
        <taxon>Tanacetum</taxon>
    </lineage>
</organism>
<dbReference type="Proteomes" id="UP001151760">
    <property type="component" value="Unassembled WGS sequence"/>
</dbReference>
<reference evidence="2" key="2">
    <citation type="submission" date="2022-01" db="EMBL/GenBank/DDBJ databases">
        <authorList>
            <person name="Yamashiro T."/>
            <person name="Shiraishi A."/>
            <person name="Satake H."/>
            <person name="Nakayama K."/>
        </authorList>
    </citation>
    <scope>NUCLEOTIDE SEQUENCE</scope>
</reference>
<keyword evidence="1" id="KW-0732">Signal</keyword>
<reference evidence="2" key="1">
    <citation type="journal article" date="2022" name="Int. J. Mol. Sci.">
        <title>Draft Genome of Tanacetum Coccineum: Genomic Comparison of Closely Related Tanacetum-Family Plants.</title>
        <authorList>
            <person name="Yamashiro T."/>
            <person name="Shiraishi A."/>
            <person name="Nakayama K."/>
            <person name="Satake H."/>
        </authorList>
    </citation>
    <scope>NUCLEOTIDE SEQUENCE</scope>
</reference>
<comment type="caution">
    <text evidence="2">The sequence shown here is derived from an EMBL/GenBank/DDBJ whole genome shotgun (WGS) entry which is preliminary data.</text>
</comment>
<evidence type="ECO:0000313" key="3">
    <source>
        <dbReference type="Proteomes" id="UP001151760"/>
    </source>
</evidence>
<protein>
    <submittedName>
        <fullName evidence="2">Uncharacterized protein</fullName>
    </submittedName>
</protein>
<dbReference type="Gene3D" id="2.40.50.140">
    <property type="entry name" value="Nucleic acid-binding proteins"/>
    <property type="match status" value="1"/>
</dbReference>
<sequence length="159" mass="17854">MMYIFLGLRFLKILMVFFDGKAINDIVVFPVPYTFCITEATFNMSANKAGMTSDIGSKQAMSDKAASRKAANTDIESKKVTFPKVRHVNVELFLDQLHVDVTGTIVVMIGQKWDVSGNMVHCTARENVAYKFFKLKEGAIYSIKNFTVKPDKGEYLMCA</sequence>
<evidence type="ECO:0000313" key="2">
    <source>
        <dbReference type="EMBL" id="GJU02591.1"/>
    </source>
</evidence>
<gene>
    <name evidence="2" type="ORF">Tco_1112929</name>
</gene>
<evidence type="ECO:0000256" key="1">
    <source>
        <dbReference type="SAM" id="SignalP"/>
    </source>
</evidence>
<name>A0ABQ5IQP8_9ASTR</name>
<keyword evidence="3" id="KW-1185">Reference proteome</keyword>